<sequence length="171" mass="19044">MKPTDPNHPCLTIWFSITIPAYLSAGKDQTRVAMQLNSLTHTRFTFKMKVGKPGKQQMERFEWRMSKGYEVHHIHPKAHGAKLVRLGHEGPGGGAGGERGTRKKGESSDGKEVVAVWGTTSHVPRTVTGEYKKPFTLYFRGSGDTGELGEEFRALAIMSALKIFQLTEQKM</sequence>
<dbReference type="Proteomes" id="UP001497680">
    <property type="component" value="Unassembled WGS sequence"/>
</dbReference>
<comment type="caution">
    <text evidence="1">The sequence shown here is derived from an EMBL/GenBank/DDBJ whole genome shotgun (WGS) entry which is preliminary data.</text>
</comment>
<accession>A0ACC0CNG9</accession>
<dbReference type="EMBL" id="MU394383">
    <property type="protein sequence ID" value="KAI6081911.1"/>
    <property type="molecule type" value="Genomic_DNA"/>
</dbReference>
<organism evidence="1 2">
    <name type="scientific">Hypoxylon rubiginosum</name>
    <dbReference type="NCBI Taxonomy" id="110542"/>
    <lineage>
        <taxon>Eukaryota</taxon>
        <taxon>Fungi</taxon>
        <taxon>Dikarya</taxon>
        <taxon>Ascomycota</taxon>
        <taxon>Pezizomycotina</taxon>
        <taxon>Sordariomycetes</taxon>
        <taxon>Xylariomycetidae</taxon>
        <taxon>Xylariales</taxon>
        <taxon>Hypoxylaceae</taxon>
        <taxon>Hypoxylon</taxon>
    </lineage>
</organism>
<evidence type="ECO:0000313" key="2">
    <source>
        <dbReference type="Proteomes" id="UP001497680"/>
    </source>
</evidence>
<evidence type="ECO:0000313" key="1">
    <source>
        <dbReference type="EMBL" id="KAI6081911.1"/>
    </source>
</evidence>
<keyword evidence="2" id="KW-1185">Reference proteome</keyword>
<protein>
    <submittedName>
        <fullName evidence="1">Uncharacterized protein</fullName>
    </submittedName>
</protein>
<proteinExistence type="predicted"/>
<name>A0ACC0CNG9_9PEZI</name>
<reference evidence="1 2" key="1">
    <citation type="journal article" date="2022" name="New Phytol.">
        <title>Ecological generalism drives hyperdiversity of secondary metabolite gene clusters in xylarialean endophytes.</title>
        <authorList>
            <person name="Franco M.E.E."/>
            <person name="Wisecaver J.H."/>
            <person name="Arnold A.E."/>
            <person name="Ju Y.M."/>
            <person name="Slot J.C."/>
            <person name="Ahrendt S."/>
            <person name="Moore L.P."/>
            <person name="Eastman K.E."/>
            <person name="Scott K."/>
            <person name="Konkel Z."/>
            <person name="Mondo S.J."/>
            <person name="Kuo A."/>
            <person name="Hayes R.D."/>
            <person name="Haridas S."/>
            <person name="Andreopoulos B."/>
            <person name="Riley R."/>
            <person name="LaButti K."/>
            <person name="Pangilinan J."/>
            <person name="Lipzen A."/>
            <person name="Amirebrahimi M."/>
            <person name="Yan J."/>
            <person name="Adam C."/>
            <person name="Keymanesh K."/>
            <person name="Ng V."/>
            <person name="Louie K."/>
            <person name="Northen T."/>
            <person name="Drula E."/>
            <person name="Henrissat B."/>
            <person name="Hsieh H.M."/>
            <person name="Youens-Clark K."/>
            <person name="Lutzoni F."/>
            <person name="Miadlikowska J."/>
            <person name="Eastwood D.C."/>
            <person name="Hamelin R.C."/>
            <person name="Grigoriev I.V."/>
            <person name="U'Ren J.M."/>
        </authorList>
    </citation>
    <scope>NUCLEOTIDE SEQUENCE [LARGE SCALE GENOMIC DNA]</scope>
    <source>
        <strain evidence="1 2">ER1909</strain>
    </source>
</reference>
<gene>
    <name evidence="1" type="ORF">F4821DRAFT_16498</name>
</gene>